<dbReference type="Proteomes" id="UP000036106">
    <property type="component" value="Chromosome"/>
</dbReference>
<dbReference type="PATRIC" id="fig|1007676.4.peg.706"/>
<dbReference type="InterPro" id="IPR005531">
    <property type="entry name" value="Asp23"/>
</dbReference>
<dbReference type="RefSeq" id="WP_048703404.1">
    <property type="nucleotide sequence ID" value="NZ_CP012034.1"/>
</dbReference>
<name>A0A0H4QE98_9LACO</name>
<dbReference type="Pfam" id="PF03780">
    <property type="entry name" value="Asp23"/>
    <property type="match status" value="1"/>
</dbReference>
<keyword evidence="3" id="KW-1185">Reference proteome</keyword>
<evidence type="ECO:0008006" key="4">
    <source>
        <dbReference type="Google" id="ProtNLM"/>
    </source>
</evidence>
<proteinExistence type="inferred from homology"/>
<dbReference type="PANTHER" id="PTHR34297">
    <property type="entry name" value="HYPOTHETICAL CYTOSOLIC PROTEIN-RELATED"/>
    <property type="match status" value="1"/>
</dbReference>
<comment type="similarity">
    <text evidence="1">Belongs to the asp23 family.</text>
</comment>
<evidence type="ECO:0000313" key="3">
    <source>
        <dbReference type="Proteomes" id="UP000036106"/>
    </source>
</evidence>
<dbReference type="STRING" id="1007676.ABM34_03420"/>
<evidence type="ECO:0000313" key="2">
    <source>
        <dbReference type="EMBL" id="AKP66704.1"/>
    </source>
</evidence>
<gene>
    <name evidence="2" type="ORF">ABM34_03420</name>
</gene>
<accession>A0A0H4QE98</accession>
<dbReference type="OrthoDB" id="9791482at2"/>
<reference evidence="3" key="1">
    <citation type="submission" date="2015-07" db="EMBL/GenBank/DDBJ databases">
        <title>Lactobacillus ginsenosidimutans/EMML 3141/ whole genome sequencing.</title>
        <authorList>
            <person name="Kim M.K."/>
            <person name="Im W.-T."/>
            <person name="Srinivasan S."/>
            <person name="Lee J.-J."/>
        </authorList>
    </citation>
    <scope>NUCLEOTIDE SEQUENCE [LARGE SCALE GENOMIC DNA]</scope>
    <source>
        <strain evidence="3">EMML 3041</strain>
    </source>
</reference>
<evidence type="ECO:0000256" key="1">
    <source>
        <dbReference type="ARBA" id="ARBA00005721"/>
    </source>
</evidence>
<dbReference type="EMBL" id="CP012034">
    <property type="protein sequence ID" value="AKP66704.1"/>
    <property type="molecule type" value="Genomic_DNA"/>
</dbReference>
<dbReference type="PANTHER" id="PTHR34297:SF2">
    <property type="entry name" value="ASP23_GLS24 FAMILY ENVELOPE STRESS RESPONSE PROTEIN"/>
    <property type="match status" value="1"/>
</dbReference>
<organism evidence="2 3">
    <name type="scientific">Companilactobacillus ginsenosidimutans</name>
    <dbReference type="NCBI Taxonomy" id="1007676"/>
    <lineage>
        <taxon>Bacteria</taxon>
        <taxon>Bacillati</taxon>
        <taxon>Bacillota</taxon>
        <taxon>Bacilli</taxon>
        <taxon>Lactobacillales</taxon>
        <taxon>Lactobacillaceae</taxon>
        <taxon>Companilactobacillus</taxon>
    </lineage>
</organism>
<dbReference type="AlphaFoldDB" id="A0A0H4QE98"/>
<dbReference type="KEGG" id="lgn:ABM34_03420"/>
<sequence>MAITINTKHGQIDISNSTVSSIVGGAASDIYGIVGMASKNQLRDGMNTILNREDFSRGVVIHQEDDKLAVDVYIIVGYGIKISEVAKNLKEKVKYNLETMLGTPAGTVNVYVQGIKVLDDIK</sequence>
<protein>
    <recommendedName>
        <fullName evidence="4">Alkaline-shock protein</fullName>
    </recommendedName>
</protein>